<dbReference type="OrthoDB" id="2427124at2759"/>
<keyword evidence="1" id="KW-0472">Membrane</keyword>
<proteinExistence type="predicted"/>
<evidence type="ECO:0000313" key="2">
    <source>
        <dbReference type="EMBL" id="KAF9575616.1"/>
    </source>
</evidence>
<name>A0A9P6FKW9_9FUNG</name>
<feature type="transmembrane region" description="Helical" evidence="1">
    <location>
        <begin position="65"/>
        <end position="90"/>
    </location>
</feature>
<evidence type="ECO:0000313" key="3">
    <source>
        <dbReference type="Proteomes" id="UP000780801"/>
    </source>
</evidence>
<comment type="caution">
    <text evidence="2">The sequence shown here is derived from an EMBL/GenBank/DDBJ whole genome shotgun (WGS) entry which is preliminary data.</text>
</comment>
<feature type="transmembrane region" description="Helical" evidence="1">
    <location>
        <begin position="110"/>
        <end position="130"/>
    </location>
</feature>
<evidence type="ECO:0000256" key="1">
    <source>
        <dbReference type="SAM" id="Phobius"/>
    </source>
</evidence>
<dbReference type="EMBL" id="JAABOA010005591">
    <property type="protein sequence ID" value="KAF9575616.1"/>
    <property type="molecule type" value="Genomic_DNA"/>
</dbReference>
<reference evidence="2" key="1">
    <citation type="journal article" date="2020" name="Fungal Divers.">
        <title>Resolving the Mortierellaceae phylogeny through synthesis of multi-gene phylogenetics and phylogenomics.</title>
        <authorList>
            <person name="Vandepol N."/>
            <person name="Liber J."/>
            <person name="Desiro A."/>
            <person name="Na H."/>
            <person name="Kennedy M."/>
            <person name="Barry K."/>
            <person name="Grigoriev I.V."/>
            <person name="Miller A.N."/>
            <person name="O'Donnell K."/>
            <person name="Stajich J.E."/>
            <person name="Bonito G."/>
        </authorList>
    </citation>
    <scope>NUCLEOTIDE SEQUENCE</scope>
    <source>
        <strain evidence="2">KOD1015</strain>
    </source>
</reference>
<keyword evidence="1" id="KW-1133">Transmembrane helix</keyword>
<accession>A0A9P6FKW9</accession>
<dbReference type="AlphaFoldDB" id="A0A9P6FKW9"/>
<keyword evidence="1" id="KW-0812">Transmembrane</keyword>
<sequence>MTVCGLMILFYGITGLLAVLSSSLSGFYSAISIVIGVIYLLIAFASCFGFAGIYKEKREWVDKYVLFFIIGSFLWLVLEIIDLIIQIVYINNLKNNCLYGFCYYSFNPGPWIAVFLIGLFFQIYFCSILASYQRVLHARTDAFEGKEIMMH</sequence>
<feature type="transmembrane region" description="Helical" evidence="1">
    <location>
        <begin position="28"/>
        <end position="53"/>
    </location>
</feature>
<gene>
    <name evidence="2" type="ORF">BGW38_008207</name>
</gene>
<dbReference type="Proteomes" id="UP000780801">
    <property type="component" value="Unassembled WGS sequence"/>
</dbReference>
<organism evidence="2 3">
    <name type="scientific">Lunasporangiospora selenospora</name>
    <dbReference type="NCBI Taxonomy" id="979761"/>
    <lineage>
        <taxon>Eukaryota</taxon>
        <taxon>Fungi</taxon>
        <taxon>Fungi incertae sedis</taxon>
        <taxon>Mucoromycota</taxon>
        <taxon>Mortierellomycotina</taxon>
        <taxon>Mortierellomycetes</taxon>
        <taxon>Mortierellales</taxon>
        <taxon>Mortierellaceae</taxon>
        <taxon>Lunasporangiospora</taxon>
    </lineage>
</organism>
<keyword evidence="3" id="KW-1185">Reference proteome</keyword>
<protein>
    <submittedName>
        <fullName evidence="2">Uncharacterized protein</fullName>
    </submittedName>
</protein>